<dbReference type="PROSITE" id="PS00012">
    <property type="entry name" value="PHOSPHOPANTETHEINE"/>
    <property type="match status" value="1"/>
</dbReference>
<name>A0A2J0KT15_9BACT</name>
<keyword evidence="6 7" id="KW-0275">Fatty acid biosynthesis</keyword>
<evidence type="ECO:0000256" key="5">
    <source>
        <dbReference type="ARBA" id="ARBA00023098"/>
    </source>
</evidence>
<feature type="modified residue" description="O-(pantetheine 4'-phosphoryl)serine" evidence="7">
    <location>
        <position position="42"/>
    </location>
</feature>
<keyword evidence="4 7" id="KW-0276">Fatty acid metabolism</keyword>
<keyword evidence="7" id="KW-0963">Cytoplasm</keyword>
<dbReference type="EMBL" id="PEWV01000040">
    <property type="protein sequence ID" value="PIU41661.1"/>
    <property type="molecule type" value="Genomic_DNA"/>
</dbReference>
<dbReference type="GO" id="GO:0000036">
    <property type="term" value="F:acyl carrier activity"/>
    <property type="evidence" value="ECO:0007669"/>
    <property type="project" value="UniProtKB-UniRule"/>
</dbReference>
<evidence type="ECO:0000256" key="2">
    <source>
        <dbReference type="ARBA" id="ARBA00022516"/>
    </source>
</evidence>
<keyword evidence="5 7" id="KW-0443">Lipid metabolism</keyword>
<evidence type="ECO:0000256" key="4">
    <source>
        <dbReference type="ARBA" id="ARBA00022832"/>
    </source>
</evidence>
<feature type="domain" description="Carrier" evidence="8">
    <location>
        <begin position="7"/>
        <end position="82"/>
    </location>
</feature>
<evidence type="ECO:0000313" key="10">
    <source>
        <dbReference type="Proteomes" id="UP000230052"/>
    </source>
</evidence>
<evidence type="ECO:0000259" key="8">
    <source>
        <dbReference type="PROSITE" id="PS50075"/>
    </source>
</evidence>
<dbReference type="HAMAP" id="MF_01217">
    <property type="entry name" value="Acyl_carrier"/>
    <property type="match status" value="1"/>
</dbReference>
<comment type="pathway">
    <text evidence="7">Lipid metabolism; fatty acid biosynthesis.</text>
</comment>
<keyword evidence="2 7" id="KW-0444">Lipid biosynthesis</keyword>
<gene>
    <name evidence="7" type="primary">acpP</name>
    <name evidence="9" type="ORF">COS99_04255</name>
</gene>
<dbReference type="Proteomes" id="UP000230052">
    <property type="component" value="Unassembled WGS sequence"/>
</dbReference>
<organism evidence="9 10">
    <name type="scientific">Candidatus Aquitaenariimonas noxiae</name>
    <dbReference type="NCBI Taxonomy" id="1974741"/>
    <lineage>
        <taxon>Bacteria</taxon>
        <taxon>Pseudomonadati</taxon>
        <taxon>Candidatus Omnitrophota</taxon>
        <taxon>Candidatus Aquitaenariimonas</taxon>
    </lineage>
</organism>
<dbReference type="GO" id="GO:0016020">
    <property type="term" value="C:membrane"/>
    <property type="evidence" value="ECO:0007669"/>
    <property type="project" value="GOC"/>
</dbReference>
<comment type="function">
    <text evidence="7">Carrier of the growing fatty acid chain in fatty acid biosynthesis.</text>
</comment>
<dbReference type="UniPathway" id="UPA00094"/>
<dbReference type="AlphaFoldDB" id="A0A2J0KT15"/>
<dbReference type="GO" id="GO:0009245">
    <property type="term" value="P:lipid A biosynthetic process"/>
    <property type="evidence" value="ECO:0007669"/>
    <property type="project" value="TreeGrafter"/>
</dbReference>
<dbReference type="Pfam" id="PF00550">
    <property type="entry name" value="PP-binding"/>
    <property type="match status" value="1"/>
</dbReference>
<protein>
    <recommendedName>
        <fullName evidence="7">Acyl carrier protein</fullName>
        <shortName evidence="7">ACP</shortName>
    </recommendedName>
</protein>
<dbReference type="GO" id="GO:0005829">
    <property type="term" value="C:cytosol"/>
    <property type="evidence" value="ECO:0007669"/>
    <property type="project" value="TreeGrafter"/>
</dbReference>
<dbReference type="Gene3D" id="1.10.1200.10">
    <property type="entry name" value="ACP-like"/>
    <property type="match status" value="1"/>
</dbReference>
<keyword evidence="3 7" id="KW-0597">Phosphoprotein</keyword>
<reference evidence="9 10" key="1">
    <citation type="submission" date="2017-09" db="EMBL/GenBank/DDBJ databases">
        <title>Depth-based differentiation of microbial function through sediment-hosted aquifers and enrichment of novel symbionts in the deep terrestrial subsurface.</title>
        <authorList>
            <person name="Probst A.J."/>
            <person name="Ladd B."/>
            <person name="Jarett J.K."/>
            <person name="Geller-Mcgrath D.E."/>
            <person name="Sieber C.M."/>
            <person name="Emerson J.B."/>
            <person name="Anantharaman K."/>
            <person name="Thomas B.C."/>
            <person name="Malmstrom R."/>
            <person name="Stieglmeier M."/>
            <person name="Klingl A."/>
            <person name="Woyke T."/>
            <person name="Ryan C.M."/>
            <person name="Banfield J.F."/>
        </authorList>
    </citation>
    <scope>NUCLEOTIDE SEQUENCE [LARGE SCALE GENOMIC DNA]</scope>
    <source>
        <strain evidence="9">CG07_land_8_20_14_0_80_42_15</strain>
    </source>
</reference>
<keyword evidence="1 7" id="KW-0596">Phosphopantetheine</keyword>
<evidence type="ECO:0000256" key="7">
    <source>
        <dbReference type="HAMAP-Rule" id="MF_01217"/>
    </source>
</evidence>
<comment type="caution">
    <text evidence="9">The sequence shown here is derived from an EMBL/GenBank/DDBJ whole genome shotgun (WGS) entry which is preliminary data.</text>
</comment>
<dbReference type="InterPro" id="IPR003231">
    <property type="entry name" value="ACP"/>
</dbReference>
<proteinExistence type="inferred from homology"/>
<evidence type="ECO:0000256" key="6">
    <source>
        <dbReference type="ARBA" id="ARBA00023160"/>
    </source>
</evidence>
<comment type="subcellular location">
    <subcellularLocation>
        <location evidence="7">Cytoplasm</location>
    </subcellularLocation>
</comment>
<dbReference type="PROSITE" id="PS50075">
    <property type="entry name" value="CARRIER"/>
    <property type="match status" value="1"/>
</dbReference>
<dbReference type="InterPro" id="IPR009081">
    <property type="entry name" value="PP-bd_ACP"/>
</dbReference>
<evidence type="ECO:0000256" key="1">
    <source>
        <dbReference type="ARBA" id="ARBA00022450"/>
    </source>
</evidence>
<dbReference type="PANTHER" id="PTHR20863:SF76">
    <property type="entry name" value="CARRIER DOMAIN-CONTAINING PROTEIN"/>
    <property type="match status" value="1"/>
</dbReference>
<evidence type="ECO:0000256" key="3">
    <source>
        <dbReference type="ARBA" id="ARBA00022553"/>
    </source>
</evidence>
<comment type="similarity">
    <text evidence="7">Belongs to the acyl carrier protein (ACP) family.</text>
</comment>
<dbReference type="SUPFAM" id="SSF47336">
    <property type="entry name" value="ACP-like"/>
    <property type="match status" value="1"/>
</dbReference>
<sequence length="85" mass="9719">MAAIKTENLEKELRSLIAEIIEVEEEKITLDASFVEDLGMDSMMALEILAAIEKKYKLRVPEEHLTKITNLKQVLNTTKEFLGKK</sequence>
<comment type="PTM">
    <text evidence="7">4'-phosphopantetheine is transferred from CoA to a specific serine of apo-ACP by AcpS. This modification is essential for activity because fatty acids are bound in thioester linkage to the sulfhydryl of the prosthetic group.</text>
</comment>
<dbReference type="InterPro" id="IPR036736">
    <property type="entry name" value="ACP-like_sf"/>
</dbReference>
<evidence type="ECO:0000313" key="9">
    <source>
        <dbReference type="EMBL" id="PIU41661.1"/>
    </source>
</evidence>
<dbReference type="GO" id="GO:0000035">
    <property type="term" value="F:acyl binding"/>
    <property type="evidence" value="ECO:0007669"/>
    <property type="project" value="TreeGrafter"/>
</dbReference>
<accession>A0A2J0KT15</accession>
<dbReference type="PANTHER" id="PTHR20863">
    <property type="entry name" value="ACYL CARRIER PROTEIN"/>
    <property type="match status" value="1"/>
</dbReference>
<dbReference type="InterPro" id="IPR006162">
    <property type="entry name" value="Ppantetheine_attach_site"/>
</dbReference>